<dbReference type="EMBL" id="JAHXPT010000002">
    <property type="protein sequence ID" value="MBW6409311.1"/>
    <property type="molecule type" value="Genomic_DNA"/>
</dbReference>
<name>A0ABS7AKX7_9CLOT</name>
<reference evidence="2 3" key="1">
    <citation type="submission" date="2021-07" db="EMBL/GenBank/DDBJ databases">
        <title>Clostridium weizhouense sp. nov., an anaerobic bacterium isolated from activated sludge of Petroleum wastewater.</title>
        <authorList>
            <person name="Li Q."/>
        </authorList>
    </citation>
    <scope>NUCLEOTIDE SEQUENCE [LARGE SCALE GENOMIC DNA]</scope>
    <source>
        <strain evidence="2 3">YB-6</strain>
    </source>
</reference>
<feature type="domain" description="HD-GYP" evidence="1">
    <location>
        <begin position="109"/>
        <end position="305"/>
    </location>
</feature>
<dbReference type="Proteomes" id="UP001519921">
    <property type="component" value="Unassembled WGS sequence"/>
</dbReference>
<protein>
    <submittedName>
        <fullName evidence="2">HD-GYP domain-containing protein</fullName>
    </submittedName>
</protein>
<dbReference type="Pfam" id="PF13487">
    <property type="entry name" value="HD_5"/>
    <property type="match status" value="1"/>
</dbReference>
<dbReference type="PROSITE" id="PS51832">
    <property type="entry name" value="HD_GYP"/>
    <property type="match status" value="1"/>
</dbReference>
<dbReference type="NCBIfam" id="TIGR00277">
    <property type="entry name" value="HDIG"/>
    <property type="match status" value="1"/>
</dbReference>
<keyword evidence="3" id="KW-1185">Reference proteome</keyword>
<dbReference type="PANTHER" id="PTHR43155">
    <property type="entry name" value="CYCLIC DI-GMP PHOSPHODIESTERASE PA4108-RELATED"/>
    <property type="match status" value="1"/>
</dbReference>
<evidence type="ECO:0000313" key="2">
    <source>
        <dbReference type="EMBL" id="MBW6409311.1"/>
    </source>
</evidence>
<organism evidence="2 3">
    <name type="scientific">Clostridium weizhouense</name>
    <dbReference type="NCBI Taxonomy" id="2859781"/>
    <lineage>
        <taxon>Bacteria</taxon>
        <taxon>Bacillati</taxon>
        <taxon>Bacillota</taxon>
        <taxon>Clostridia</taxon>
        <taxon>Eubacteriales</taxon>
        <taxon>Clostridiaceae</taxon>
        <taxon>Clostridium</taxon>
    </lineage>
</organism>
<dbReference type="RefSeq" id="WP_219778357.1">
    <property type="nucleotide sequence ID" value="NZ_JAHXPT010000002.1"/>
</dbReference>
<evidence type="ECO:0000313" key="3">
    <source>
        <dbReference type="Proteomes" id="UP001519921"/>
    </source>
</evidence>
<evidence type="ECO:0000259" key="1">
    <source>
        <dbReference type="PROSITE" id="PS51832"/>
    </source>
</evidence>
<dbReference type="PANTHER" id="PTHR43155:SF2">
    <property type="entry name" value="CYCLIC DI-GMP PHOSPHODIESTERASE PA4108"/>
    <property type="match status" value="1"/>
</dbReference>
<dbReference type="CDD" id="cd00077">
    <property type="entry name" value="HDc"/>
    <property type="match status" value="1"/>
</dbReference>
<accession>A0ABS7AKX7</accession>
<dbReference type="Gene3D" id="1.10.3210.10">
    <property type="entry name" value="Hypothetical protein af1432"/>
    <property type="match status" value="1"/>
</dbReference>
<proteinExistence type="predicted"/>
<dbReference type="InterPro" id="IPR006675">
    <property type="entry name" value="HDIG_dom"/>
</dbReference>
<gene>
    <name evidence="2" type="ORF">KYD98_04340</name>
</gene>
<dbReference type="InterPro" id="IPR037522">
    <property type="entry name" value="HD_GYP_dom"/>
</dbReference>
<dbReference type="SUPFAM" id="SSF109604">
    <property type="entry name" value="HD-domain/PDEase-like"/>
    <property type="match status" value="1"/>
</dbReference>
<dbReference type="SMART" id="SM00471">
    <property type="entry name" value="HDc"/>
    <property type="match status" value="1"/>
</dbReference>
<dbReference type="InterPro" id="IPR003607">
    <property type="entry name" value="HD/PDEase_dom"/>
</dbReference>
<comment type="caution">
    <text evidence="2">The sequence shown here is derived from an EMBL/GenBank/DDBJ whole genome shotgun (WGS) entry which is preliminary data.</text>
</comment>
<sequence>MKRKIVQLNIDELRPGMVVVNEVQQNRKVLIAKDTILTESILDQLKNLYILEKIEVYEEYKSNQYKAIKNLEHKFNEISFSLQQVYMNINALQKNNIREVKELCTKIQNEKQESSTIIKNVVFYGSKNDPIYRHCINVATLSNLIGKWIGLEENKLNLLTYAAIMHDIGKVKIDSKITKKIKPLTVSEQEVMQTHCVLGYNIIKDINFLDKSVGQAILMHHEREDGSGYPLGLTGDKIFDFSKIIAIADVFDLLNSNRYLKLSNGPFETIKIIKNESFSKLDYKYCDIFIKNLLNYYIGENVLLNTDEICQIIQMDINNLERPLILKQDEFIDLRQHKELYIKSLIV</sequence>